<protein>
    <submittedName>
        <fullName evidence="2">Uncharacterized protein</fullName>
    </submittedName>
</protein>
<evidence type="ECO:0000256" key="1">
    <source>
        <dbReference type="SAM" id="MobiDB-lite"/>
    </source>
</evidence>
<sequence>MALNTNTNKEHKQSDERDDCNGTGVEYRIQCLSDESDRNSAVVSQLKAQNKLLLAEMEIMKGYVIRVEQRVYSQQNQITDLTSRGMRENLIINGMKDSKIKLNKFIVKSLGITESKIMIDRIHRFGQKSKGNPRPIVAKFHDYSEKELILEKARELKT</sequence>
<organism evidence="2 3">
    <name type="scientific">Tegillarca granosa</name>
    <name type="common">Malaysian cockle</name>
    <name type="synonym">Anadara granosa</name>
    <dbReference type="NCBI Taxonomy" id="220873"/>
    <lineage>
        <taxon>Eukaryota</taxon>
        <taxon>Metazoa</taxon>
        <taxon>Spiralia</taxon>
        <taxon>Lophotrochozoa</taxon>
        <taxon>Mollusca</taxon>
        <taxon>Bivalvia</taxon>
        <taxon>Autobranchia</taxon>
        <taxon>Pteriomorphia</taxon>
        <taxon>Arcoida</taxon>
        <taxon>Arcoidea</taxon>
        <taxon>Arcidae</taxon>
        <taxon>Tegillarca</taxon>
    </lineage>
</organism>
<name>A0ABQ9FJF5_TEGGR</name>
<feature type="region of interest" description="Disordered" evidence="1">
    <location>
        <begin position="1"/>
        <end position="21"/>
    </location>
</feature>
<dbReference type="Gene3D" id="3.30.70.1820">
    <property type="entry name" value="L1 transposable element, RRM domain"/>
    <property type="match status" value="1"/>
</dbReference>
<comment type="caution">
    <text evidence="2">The sequence shown here is derived from an EMBL/GenBank/DDBJ whole genome shotgun (WGS) entry which is preliminary data.</text>
</comment>
<dbReference type="Proteomes" id="UP001217089">
    <property type="component" value="Unassembled WGS sequence"/>
</dbReference>
<keyword evidence="3" id="KW-1185">Reference proteome</keyword>
<accession>A0ABQ9FJF5</accession>
<proteinExistence type="predicted"/>
<gene>
    <name evidence="2" type="ORF">KUTeg_006076</name>
</gene>
<dbReference type="EMBL" id="JARBDR010000328">
    <property type="protein sequence ID" value="KAJ8316062.1"/>
    <property type="molecule type" value="Genomic_DNA"/>
</dbReference>
<evidence type="ECO:0000313" key="3">
    <source>
        <dbReference type="Proteomes" id="UP001217089"/>
    </source>
</evidence>
<evidence type="ECO:0000313" key="2">
    <source>
        <dbReference type="EMBL" id="KAJ8316062.1"/>
    </source>
</evidence>
<reference evidence="2 3" key="1">
    <citation type="submission" date="2022-12" db="EMBL/GenBank/DDBJ databases">
        <title>Chromosome-level genome of Tegillarca granosa.</title>
        <authorList>
            <person name="Kim J."/>
        </authorList>
    </citation>
    <scope>NUCLEOTIDE SEQUENCE [LARGE SCALE GENOMIC DNA]</scope>
    <source>
        <strain evidence="2">Teg-2019</strain>
        <tissue evidence="2">Adductor muscle</tissue>
    </source>
</reference>